<name>A0AAU8B864_9CAUD</name>
<protein>
    <submittedName>
        <fullName evidence="1">Uncharacterized protein</fullName>
    </submittedName>
</protein>
<sequence>MAHSIKAVPMEKVHNYIQITRQKTFINNVGESPT</sequence>
<accession>A0AAU8B864</accession>
<reference evidence="1" key="1">
    <citation type="submission" date="2024-03" db="EMBL/GenBank/DDBJ databases">
        <title>Diverse circular DNA viruses in blood, oral, and fecal samples of captive lemurs.</title>
        <authorList>
            <person name="Paietta E.N."/>
            <person name="Kraberger S."/>
            <person name="Lund M.C."/>
            <person name="Custer J.M."/>
            <person name="Vargas K.M."/>
            <person name="Ehmke E.E."/>
            <person name="Yoder A.D."/>
            <person name="Varsani A."/>
        </authorList>
    </citation>
    <scope>NUCLEOTIDE SEQUENCE</scope>
    <source>
        <strain evidence="1">Duke_30FF_63</strain>
    </source>
</reference>
<proteinExistence type="predicted"/>
<organism evidence="1">
    <name type="scientific">Dulem virus 42</name>
    <dbReference type="NCBI Taxonomy" id="3145760"/>
    <lineage>
        <taxon>Viruses</taxon>
        <taxon>Duplodnaviria</taxon>
        <taxon>Heunggongvirae</taxon>
        <taxon>Uroviricota</taxon>
        <taxon>Caudoviricetes</taxon>
    </lineage>
</organism>
<evidence type="ECO:0000313" key="1">
    <source>
        <dbReference type="EMBL" id="XCD08399.1"/>
    </source>
</evidence>
<dbReference type="EMBL" id="PP511876">
    <property type="protein sequence ID" value="XCD08399.1"/>
    <property type="molecule type" value="Genomic_DNA"/>
</dbReference>